<dbReference type="InterPro" id="IPR050229">
    <property type="entry name" value="GlpE_sulfurtransferase"/>
</dbReference>
<name>A0A494WU28_9FIRM</name>
<dbReference type="SMART" id="SM00450">
    <property type="entry name" value="RHOD"/>
    <property type="match status" value="1"/>
</dbReference>
<sequence length="199" mass="21157">MKGGNPMHVFKNIGAVLVLVLVLSIGSVGCSSSGESTAVQAPLASASPERQDNSNVINTDEKQPGQTASAVSPQGPPIARENAGQVKEINARELAEMISSTQNLFLIDVSTPGEYKEGHIKGSLPGDLRLLRTRPEQYLESLGAMPSDAIVLICETGSKSYRVAEVLLGTKYQNVYNLAGGKIDWVREGFDLVTEDGKS</sequence>
<dbReference type="Proteomes" id="UP000271256">
    <property type="component" value="Unassembled WGS sequence"/>
</dbReference>
<dbReference type="EMBL" id="RBWE01000001">
    <property type="protein sequence ID" value="RKO65582.1"/>
    <property type="molecule type" value="Genomic_DNA"/>
</dbReference>
<proteinExistence type="predicted"/>
<evidence type="ECO:0000259" key="2">
    <source>
        <dbReference type="PROSITE" id="PS50206"/>
    </source>
</evidence>
<organism evidence="3 4">
    <name type="scientific">Desulfofundulus salinus</name>
    <dbReference type="NCBI Taxonomy" id="2419843"/>
    <lineage>
        <taxon>Bacteria</taxon>
        <taxon>Bacillati</taxon>
        <taxon>Bacillota</taxon>
        <taxon>Clostridia</taxon>
        <taxon>Eubacteriales</taxon>
        <taxon>Peptococcaceae</taxon>
        <taxon>Desulfofundulus</taxon>
    </lineage>
</organism>
<feature type="compositionally biased region" description="Polar residues" evidence="1">
    <location>
        <begin position="53"/>
        <end position="72"/>
    </location>
</feature>
<dbReference type="InterPro" id="IPR036873">
    <property type="entry name" value="Rhodanese-like_dom_sf"/>
</dbReference>
<dbReference type="CDD" id="cd00158">
    <property type="entry name" value="RHOD"/>
    <property type="match status" value="1"/>
</dbReference>
<dbReference type="PROSITE" id="PS51257">
    <property type="entry name" value="PROKAR_LIPOPROTEIN"/>
    <property type="match status" value="1"/>
</dbReference>
<dbReference type="PROSITE" id="PS50206">
    <property type="entry name" value="RHODANESE_3"/>
    <property type="match status" value="1"/>
</dbReference>
<accession>A0A494WU28</accession>
<evidence type="ECO:0000313" key="4">
    <source>
        <dbReference type="Proteomes" id="UP000271256"/>
    </source>
</evidence>
<dbReference type="PANTHER" id="PTHR43031:SF16">
    <property type="entry name" value="OXIDOREDUCTASE"/>
    <property type="match status" value="1"/>
</dbReference>
<dbReference type="AlphaFoldDB" id="A0A494WU28"/>
<dbReference type="InterPro" id="IPR001763">
    <property type="entry name" value="Rhodanese-like_dom"/>
</dbReference>
<gene>
    <name evidence="3" type="ORF">D7024_00435</name>
</gene>
<dbReference type="Pfam" id="PF00581">
    <property type="entry name" value="Rhodanese"/>
    <property type="match status" value="1"/>
</dbReference>
<reference evidence="3 4" key="1">
    <citation type="submission" date="2018-10" db="EMBL/GenBank/DDBJ databases">
        <authorList>
            <person name="Grouzdev D.S."/>
            <person name="Krutkina M.S."/>
            <person name="Tourova T.P."/>
            <person name="Nazina T.N."/>
        </authorList>
    </citation>
    <scope>NUCLEOTIDE SEQUENCE [LARGE SCALE GENOMIC DNA]</scope>
    <source>
        <strain evidence="3 4">435</strain>
    </source>
</reference>
<dbReference type="Gene3D" id="3.40.250.10">
    <property type="entry name" value="Rhodanese-like domain"/>
    <property type="match status" value="1"/>
</dbReference>
<comment type="caution">
    <text evidence="3">The sequence shown here is derived from an EMBL/GenBank/DDBJ whole genome shotgun (WGS) entry which is preliminary data.</text>
</comment>
<dbReference type="SUPFAM" id="SSF52821">
    <property type="entry name" value="Rhodanese/Cell cycle control phosphatase"/>
    <property type="match status" value="1"/>
</dbReference>
<evidence type="ECO:0000313" key="3">
    <source>
        <dbReference type="EMBL" id="RKO65582.1"/>
    </source>
</evidence>
<feature type="domain" description="Rhodanese" evidence="2">
    <location>
        <begin position="100"/>
        <end position="194"/>
    </location>
</feature>
<dbReference type="OrthoDB" id="9800872at2"/>
<dbReference type="PANTHER" id="PTHR43031">
    <property type="entry name" value="FAD-DEPENDENT OXIDOREDUCTASE"/>
    <property type="match status" value="1"/>
</dbReference>
<keyword evidence="4" id="KW-1185">Reference proteome</keyword>
<protein>
    <submittedName>
        <fullName evidence="3">Rhodanese-like domain-containing protein</fullName>
    </submittedName>
</protein>
<feature type="region of interest" description="Disordered" evidence="1">
    <location>
        <begin position="41"/>
        <end position="80"/>
    </location>
</feature>
<evidence type="ECO:0000256" key="1">
    <source>
        <dbReference type="SAM" id="MobiDB-lite"/>
    </source>
</evidence>